<comment type="similarity">
    <text evidence="2">Belongs to the RseB family.</text>
</comment>
<dbReference type="AlphaFoldDB" id="A0A0C5JCH8"/>
<evidence type="ECO:0000313" key="8">
    <source>
        <dbReference type="EMBL" id="AJP49510.1"/>
    </source>
</evidence>
<dbReference type="InterPro" id="IPR005588">
    <property type="entry name" value="MucB_RseB"/>
</dbReference>
<feature type="chain" id="PRO_5002178710" description="Sigma E regulatory protein, MucB/RseB" evidence="5">
    <location>
        <begin position="20"/>
        <end position="319"/>
    </location>
</feature>
<evidence type="ECO:0000256" key="3">
    <source>
        <dbReference type="ARBA" id="ARBA00022729"/>
    </source>
</evidence>
<protein>
    <recommendedName>
        <fullName evidence="10">Sigma E regulatory protein, MucB/RseB</fullName>
    </recommendedName>
</protein>
<dbReference type="Pfam" id="PF17188">
    <property type="entry name" value="MucB_RseB_C"/>
    <property type="match status" value="1"/>
</dbReference>
<keyword evidence="4" id="KW-0574">Periplasm</keyword>
<evidence type="ECO:0000259" key="7">
    <source>
        <dbReference type="Pfam" id="PF17188"/>
    </source>
</evidence>
<dbReference type="GO" id="GO:0045152">
    <property type="term" value="F:antisigma factor binding"/>
    <property type="evidence" value="ECO:0007669"/>
    <property type="project" value="TreeGrafter"/>
</dbReference>
<dbReference type="STRING" id="1565605.PG1C_07655"/>
<dbReference type="PANTHER" id="PTHR38782">
    <property type="match status" value="1"/>
</dbReference>
<reference evidence="8 9" key="1">
    <citation type="journal article" date="2015" name="Genome Announc.">
        <title>Complete Genome Sequence of a Novel Bacterium within the Family Rhodocyclaceae That Degrades Polycyclic Aromatic Hydrocarbons.</title>
        <authorList>
            <person name="Singleton D.R."/>
            <person name="Dickey A.N."/>
            <person name="Scholl E.H."/>
            <person name="Wright F.A."/>
            <person name="Aitken M.D."/>
        </authorList>
    </citation>
    <scope>NUCLEOTIDE SEQUENCE [LARGE SCALE GENOMIC DNA]</scope>
    <source>
        <strain evidence="9">PG1-Ca6</strain>
    </source>
</reference>
<keyword evidence="9" id="KW-1185">Reference proteome</keyword>
<evidence type="ECO:0000256" key="2">
    <source>
        <dbReference type="ARBA" id="ARBA00008150"/>
    </source>
</evidence>
<name>A0A0C5JCH8_9PROT</name>
<dbReference type="InterPro" id="IPR033436">
    <property type="entry name" value="MucB/RseB_C"/>
</dbReference>
<dbReference type="EMBL" id="CP010554">
    <property type="protein sequence ID" value="AJP49510.1"/>
    <property type="molecule type" value="Genomic_DNA"/>
</dbReference>
<dbReference type="Pfam" id="PF03888">
    <property type="entry name" value="MucB_RseB"/>
    <property type="match status" value="1"/>
</dbReference>
<evidence type="ECO:0008006" key="10">
    <source>
        <dbReference type="Google" id="ProtNLM"/>
    </source>
</evidence>
<gene>
    <name evidence="8" type="ORF">PG1C_07655</name>
</gene>
<evidence type="ECO:0000313" key="9">
    <source>
        <dbReference type="Proteomes" id="UP000061603"/>
    </source>
</evidence>
<dbReference type="KEGG" id="rbu:PG1C_07655"/>
<evidence type="ECO:0000256" key="4">
    <source>
        <dbReference type="ARBA" id="ARBA00022764"/>
    </source>
</evidence>
<feature type="domain" description="MucB/RseB N-terminal" evidence="6">
    <location>
        <begin position="25"/>
        <end position="197"/>
    </location>
</feature>
<accession>A0A0C5JCH8</accession>
<dbReference type="PIRSF" id="PIRSF005427">
    <property type="entry name" value="RseB"/>
    <property type="match status" value="1"/>
</dbReference>
<comment type="subcellular location">
    <subcellularLocation>
        <location evidence="1">Periplasm</location>
    </subcellularLocation>
</comment>
<dbReference type="Gene3D" id="3.30.200.100">
    <property type="entry name" value="MucB/RseB, C-terminal domain"/>
    <property type="match status" value="1"/>
</dbReference>
<dbReference type="PANTHER" id="PTHR38782:SF1">
    <property type="entry name" value="SIGMA-E FACTOR REGULATORY PROTEIN RSEB"/>
    <property type="match status" value="1"/>
</dbReference>
<evidence type="ECO:0000256" key="5">
    <source>
        <dbReference type="SAM" id="SignalP"/>
    </source>
</evidence>
<evidence type="ECO:0000256" key="1">
    <source>
        <dbReference type="ARBA" id="ARBA00004418"/>
    </source>
</evidence>
<evidence type="ECO:0000259" key="6">
    <source>
        <dbReference type="Pfam" id="PF03888"/>
    </source>
</evidence>
<dbReference type="Gene3D" id="2.50.20.10">
    <property type="entry name" value="Lipoprotein localisation LolA/LolB/LppX"/>
    <property type="match status" value="1"/>
</dbReference>
<organism evidence="8 9">
    <name type="scientific">Rugosibacter aromaticivorans</name>
    <dbReference type="NCBI Taxonomy" id="1565605"/>
    <lineage>
        <taxon>Bacteria</taxon>
        <taxon>Pseudomonadati</taxon>
        <taxon>Pseudomonadota</taxon>
        <taxon>Betaproteobacteria</taxon>
        <taxon>Nitrosomonadales</taxon>
        <taxon>Sterolibacteriaceae</taxon>
        <taxon>Rugosibacter</taxon>
    </lineage>
</organism>
<feature type="domain" description="MucB/RseB C-terminal" evidence="7">
    <location>
        <begin position="216"/>
        <end position="315"/>
    </location>
</feature>
<dbReference type="InterPro" id="IPR033434">
    <property type="entry name" value="MucB/RseB_N"/>
</dbReference>
<dbReference type="GO" id="GO:0032885">
    <property type="term" value="P:regulation of polysaccharide biosynthetic process"/>
    <property type="evidence" value="ECO:0007669"/>
    <property type="project" value="TreeGrafter"/>
</dbReference>
<sequence>MRVQVCCLAALLAPTFAHAENSLMALQRMAQASRQLTYEGIFVYRSADRMETSRIAHTWADGRDLERIEVLDDSPREMIRNGDETTSFFSNEKRLIVETRSTRHQFPALLPAGLSRLQDYYLIRPMGQGRVAGVDSRVIVLEPRDNLRYGHEFWLDTASGLLLRAAVLGGHGETLDSFSFTQVTIGGPLPRQALKPSFPTEGLQVQKVITTEIVPEDLGWVFHKNIPGFRRINAMKRQSGSGQPALHILFSDGVATISAFIEPRTNVGEAESSSPAVLSSMGALNVYHRQLNKYFLVVMGEVPVLALKQLGDGIEWIEK</sequence>
<keyword evidence="3 5" id="KW-0732">Signal</keyword>
<dbReference type="CDD" id="cd16327">
    <property type="entry name" value="RseB"/>
    <property type="match status" value="1"/>
</dbReference>
<proteinExistence type="inferred from homology"/>
<feature type="signal peptide" evidence="5">
    <location>
        <begin position="1"/>
        <end position="19"/>
    </location>
</feature>
<dbReference type="HOGENOM" id="CLU_054710_0_0_4"/>
<dbReference type="GO" id="GO:0030288">
    <property type="term" value="C:outer membrane-bounded periplasmic space"/>
    <property type="evidence" value="ECO:0007669"/>
    <property type="project" value="TreeGrafter"/>
</dbReference>
<dbReference type="InterPro" id="IPR038484">
    <property type="entry name" value="MucB/RseB_C_sf"/>
</dbReference>
<dbReference type="Proteomes" id="UP000061603">
    <property type="component" value="Chromosome"/>
</dbReference>